<sequence length="247" mass="28603">MKKPVSVFMMDVTDSSRNWKEVSSYLETVEAYIKHWTKGLPNVHIKHRLGDEIVCIFDHYATAYTIAFYINQIWRFSDQPPYFGMSFGNVEEDISDIDIDKWNHPLMKHARLANERIKQSSNRTPIIFFPDSDAMSIPSVEMSNLLLEYQGKLINEQTKLQRLISGLFSVLDEQKMIANLLGKSPSTISSHYKKGNCEIILKTFNTLQRTLNHQEETQSGTYPSNIMNELENTIKNHLKQNLKIITN</sequence>
<reference evidence="1 2" key="1">
    <citation type="submission" date="2021-01" db="EMBL/GenBank/DDBJ databases">
        <title>Genomic Encyclopedia of Type Strains, Phase IV (KMG-IV): sequencing the most valuable type-strain genomes for metagenomic binning, comparative biology and taxonomic classification.</title>
        <authorList>
            <person name="Goeker M."/>
        </authorList>
    </citation>
    <scope>NUCLEOTIDE SEQUENCE [LARGE SCALE GENOMIC DNA]</scope>
    <source>
        <strain evidence="1 2">DSM 25879</strain>
    </source>
</reference>
<dbReference type="Proteomes" id="UP000737402">
    <property type="component" value="Unassembled WGS sequence"/>
</dbReference>
<evidence type="ECO:0000313" key="1">
    <source>
        <dbReference type="EMBL" id="MBM7619179.1"/>
    </source>
</evidence>
<dbReference type="RefSeq" id="WP_204414063.1">
    <property type="nucleotide sequence ID" value="NZ_JAFBED010000002.1"/>
</dbReference>
<comment type="caution">
    <text evidence="1">The sequence shown here is derived from an EMBL/GenBank/DDBJ whole genome shotgun (WGS) entry which is preliminary data.</text>
</comment>
<organism evidence="1 2">
    <name type="scientific">Sutcliffiella tianshenii</name>
    <dbReference type="NCBI Taxonomy" id="1463404"/>
    <lineage>
        <taxon>Bacteria</taxon>
        <taxon>Bacillati</taxon>
        <taxon>Bacillota</taxon>
        <taxon>Bacilli</taxon>
        <taxon>Bacillales</taxon>
        <taxon>Bacillaceae</taxon>
        <taxon>Sutcliffiella</taxon>
    </lineage>
</organism>
<protein>
    <submittedName>
        <fullName evidence="1">Uncharacterized protein</fullName>
    </submittedName>
</protein>
<keyword evidence="2" id="KW-1185">Reference proteome</keyword>
<proteinExistence type="predicted"/>
<evidence type="ECO:0000313" key="2">
    <source>
        <dbReference type="Proteomes" id="UP000737402"/>
    </source>
</evidence>
<gene>
    <name evidence="1" type="ORF">JOC95_001028</name>
</gene>
<name>A0ABS2NX27_9BACI</name>
<dbReference type="EMBL" id="JAFBED010000002">
    <property type="protein sequence ID" value="MBM7619179.1"/>
    <property type="molecule type" value="Genomic_DNA"/>
</dbReference>
<accession>A0ABS2NX27</accession>